<sequence length="123" mass="13888">MLLEDVTNNVKTADQKHQDLPKFSFDDKTSRKSYMKKETTGSAHKLLALTYFKGVSANMERESSSTCGTGKGRISNVVAKLMGLDLFPQNKVLKGSRHSPPRRMISHLIKTVIRKLLRTCHQK</sequence>
<protein>
    <recommendedName>
        <fullName evidence="1">DUF3741 domain-containing protein</fullName>
    </recommendedName>
</protein>
<dbReference type="EMBL" id="CAMAPF010001023">
    <property type="protein sequence ID" value="CAH9140445.1"/>
    <property type="molecule type" value="Genomic_DNA"/>
</dbReference>
<proteinExistence type="predicted"/>
<feature type="domain" description="DUF3741" evidence="1">
    <location>
        <begin position="76"/>
        <end position="92"/>
    </location>
</feature>
<dbReference type="InterPro" id="IPR032795">
    <property type="entry name" value="DUF3741-assoc"/>
</dbReference>
<dbReference type="AlphaFoldDB" id="A0AAV0FYQ2"/>
<comment type="caution">
    <text evidence="2">The sequence shown here is derived from an EMBL/GenBank/DDBJ whole genome shotgun (WGS) entry which is preliminary data.</text>
</comment>
<evidence type="ECO:0000313" key="3">
    <source>
        <dbReference type="Proteomes" id="UP001152523"/>
    </source>
</evidence>
<dbReference type="Proteomes" id="UP001152523">
    <property type="component" value="Unassembled WGS sequence"/>
</dbReference>
<organism evidence="2 3">
    <name type="scientific">Cuscuta epithymum</name>
    <dbReference type="NCBI Taxonomy" id="186058"/>
    <lineage>
        <taxon>Eukaryota</taxon>
        <taxon>Viridiplantae</taxon>
        <taxon>Streptophyta</taxon>
        <taxon>Embryophyta</taxon>
        <taxon>Tracheophyta</taxon>
        <taxon>Spermatophyta</taxon>
        <taxon>Magnoliopsida</taxon>
        <taxon>eudicotyledons</taxon>
        <taxon>Gunneridae</taxon>
        <taxon>Pentapetalae</taxon>
        <taxon>asterids</taxon>
        <taxon>lamiids</taxon>
        <taxon>Solanales</taxon>
        <taxon>Convolvulaceae</taxon>
        <taxon>Cuscuteae</taxon>
        <taxon>Cuscuta</taxon>
        <taxon>Cuscuta subgen. Cuscuta</taxon>
    </lineage>
</organism>
<gene>
    <name evidence="2" type="ORF">CEPIT_LOCUS38348</name>
</gene>
<evidence type="ECO:0000259" key="1">
    <source>
        <dbReference type="Pfam" id="PF14383"/>
    </source>
</evidence>
<name>A0AAV0FYQ2_9ASTE</name>
<dbReference type="Pfam" id="PF14383">
    <property type="entry name" value="VARLMGL"/>
    <property type="match status" value="1"/>
</dbReference>
<evidence type="ECO:0000313" key="2">
    <source>
        <dbReference type="EMBL" id="CAH9140445.1"/>
    </source>
</evidence>
<accession>A0AAV0FYQ2</accession>
<reference evidence="2" key="1">
    <citation type="submission" date="2022-07" db="EMBL/GenBank/DDBJ databases">
        <authorList>
            <person name="Macas J."/>
            <person name="Novak P."/>
            <person name="Neumann P."/>
        </authorList>
    </citation>
    <scope>NUCLEOTIDE SEQUENCE</scope>
</reference>
<keyword evidence="3" id="KW-1185">Reference proteome</keyword>